<dbReference type="Gene3D" id="1.10.1420.10">
    <property type="match status" value="1"/>
</dbReference>
<dbReference type="Proteomes" id="UP000242188">
    <property type="component" value="Unassembled WGS sequence"/>
</dbReference>
<feature type="region of interest" description="Disordered" evidence="10">
    <location>
        <begin position="1"/>
        <end position="25"/>
    </location>
</feature>
<dbReference type="InterPro" id="IPR045076">
    <property type="entry name" value="MutS"/>
</dbReference>
<keyword evidence="5" id="KW-0238">DNA-binding</keyword>
<dbReference type="InterPro" id="IPR007696">
    <property type="entry name" value="DNA_mismatch_repair_MutS_core"/>
</dbReference>
<evidence type="ECO:0000256" key="7">
    <source>
        <dbReference type="ARBA" id="ARBA00023254"/>
    </source>
</evidence>
<dbReference type="Pfam" id="PF05192">
    <property type="entry name" value="MutS_III"/>
    <property type="match status" value="1"/>
</dbReference>
<dbReference type="FunFam" id="1.10.1420.10:FF:000008">
    <property type="entry name" value="MutS homolog 5 (E. coli)"/>
    <property type="match status" value="1"/>
</dbReference>
<keyword evidence="13" id="KW-1185">Reference proteome</keyword>
<dbReference type="SMART" id="SM00534">
    <property type="entry name" value="MUTSac"/>
    <property type="match status" value="1"/>
</dbReference>
<dbReference type="OrthoDB" id="29596at2759"/>
<dbReference type="EMBL" id="NEDP02005458">
    <property type="protein sequence ID" value="OWF40626.1"/>
    <property type="molecule type" value="Genomic_DNA"/>
</dbReference>
<keyword evidence="2" id="KW-0547">Nucleotide-binding</keyword>
<dbReference type="GO" id="GO:0051026">
    <property type="term" value="P:chiasma assembly"/>
    <property type="evidence" value="ECO:0007669"/>
    <property type="project" value="TreeGrafter"/>
</dbReference>
<feature type="domain" description="DNA mismatch repair proteins mutS family" evidence="11">
    <location>
        <begin position="685"/>
        <end position="701"/>
    </location>
</feature>
<dbReference type="Pfam" id="PF00488">
    <property type="entry name" value="MutS_V"/>
    <property type="match status" value="1"/>
</dbReference>
<keyword evidence="3" id="KW-0227">DNA damage</keyword>
<name>A0A210PVY1_MIZYE</name>
<dbReference type="GO" id="GO:0006298">
    <property type="term" value="P:mismatch repair"/>
    <property type="evidence" value="ECO:0007669"/>
    <property type="project" value="InterPro"/>
</dbReference>
<evidence type="ECO:0000256" key="10">
    <source>
        <dbReference type="SAM" id="MobiDB-lite"/>
    </source>
</evidence>
<dbReference type="AlphaFoldDB" id="A0A210PVY1"/>
<organism evidence="12 13">
    <name type="scientific">Mizuhopecten yessoensis</name>
    <name type="common">Japanese scallop</name>
    <name type="synonym">Patinopecten yessoensis</name>
    <dbReference type="NCBI Taxonomy" id="6573"/>
    <lineage>
        <taxon>Eukaryota</taxon>
        <taxon>Metazoa</taxon>
        <taxon>Spiralia</taxon>
        <taxon>Lophotrochozoa</taxon>
        <taxon>Mollusca</taxon>
        <taxon>Bivalvia</taxon>
        <taxon>Autobranchia</taxon>
        <taxon>Pteriomorphia</taxon>
        <taxon>Pectinida</taxon>
        <taxon>Pectinoidea</taxon>
        <taxon>Pectinidae</taxon>
        <taxon>Mizuhopecten</taxon>
    </lineage>
</organism>
<evidence type="ECO:0000313" key="13">
    <source>
        <dbReference type="Proteomes" id="UP000242188"/>
    </source>
</evidence>
<evidence type="ECO:0000259" key="11">
    <source>
        <dbReference type="PROSITE" id="PS00486"/>
    </source>
</evidence>
<dbReference type="SUPFAM" id="SSF52540">
    <property type="entry name" value="P-loop containing nucleoside triphosphate hydrolases"/>
    <property type="match status" value="1"/>
</dbReference>
<evidence type="ECO:0000313" key="12">
    <source>
        <dbReference type="EMBL" id="OWF40626.1"/>
    </source>
</evidence>
<dbReference type="GO" id="GO:0005524">
    <property type="term" value="F:ATP binding"/>
    <property type="evidence" value="ECO:0007669"/>
    <property type="project" value="UniProtKB-KW"/>
</dbReference>
<comment type="caution">
    <text evidence="12">The sequence shown here is derived from an EMBL/GenBank/DDBJ whole genome shotgun (WGS) entry which is preliminary data.</text>
</comment>
<dbReference type="CDD" id="cd03281">
    <property type="entry name" value="ABC_MSH5_euk"/>
    <property type="match status" value="1"/>
</dbReference>
<keyword evidence="7" id="KW-0469">Meiosis</keyword>
<evidence type="ECO:0000256" key="6">
    <source>
        <dbReference type="ARBA" id="ARBA00023204"/>
    </source>
</evidence>
<dbReference type="GO" id="GO:0030983">
    <property type="term" value="F:mismatched DNA binding"/>
    <property type="evidence" value="ECO:0007669"/>
    <property type="project" value="InterPro"/>
</dbReference>
<dbReference type="PIRSF" id="PIRSF005813">
    <property type="entry name" value="MSH2"/>
    <property type="match status" value="1"/>
</dbReference>
<dbReference type="PROSITE" id="PS00486">
    <property type="entry name" value="DNA_MISMATCH_REPAIR_2"/>
    <property type="match status" value="1"/>
</dbReference>
<dbReference type="InterPro" id="IPR027417">
    <property type="entry name" value="P-loop_NTPase"/>
</dbReference>
<dbReference type="SUPFAM" id="SSF48334">
    <property type="entry name" value="DNA repair protein MutS, domain III"/>
    <property type="match status" value="1"/>
</dbReference>
<comment type="similarity">
    <text evidence="1">Belongs to the DNA mismatch repair MutS family.</text>
</comment>
<dbReference type="InterPro" id="IPR000432">
    <property type="entry name" value="DNA_mismatch_repair_MutS_C"/>
</dbReference>
<dbReference type="PANTHER" id="PTHR11361">
    <property type="entry name" value="DNA MISMATCH REPAIR PROTEIN MUTS FAMILY MEMBER"/>
    <property type="match status" value="1"/>
</dbReference>
<dbReference type="GO" id="GO:0005634">
    <property type="term" value="C:nucleus"/>
    <property type="evidence" value="ECO:0007669"/>
    <property type="project" value="TreeGrafter"/>
</dbReference>
<dbReference type="STRING" id="6573.A0A210PVY1"/>
<evidence type="ECO:0000256" key="4">
    <source>
        <dbReference type="ARBA" id="ARBA00022840"/>
    </source>
</evidence>
<protein>
    <recommendedName>
        <fullName evidence="9">MutS protein homolog 5</fullName>
    </recommendedName>
</protein>
<sequence length="851" mass="96156">MSATTPSTKTPRARPSLSSGALQTDRSIGMDTEDEDIQLDQVQQIHQNVRDTTVQAEQQVYMGVVWQAGKLGLAYYDIDTTQIYMMLDTVETDEFTMLKRVLRQIPPVCVVIGTKQDERLIKTLKTLLVTRVDQEDPDADREWSDSDVVKLLPSVDFSLDICKRRLLHLNLPSIPKHYTETEKTLYLSSLVPFDNVSMVRATGGLLKYLEKMRIGVELEDNIVGVPVLDLRCFSLGDQMVLDDTAYSSLQIFQRESHPSAYKAGSRSAKEGLSLFGILNRCRSQVGSRKLRMWCLQPLRDLSVLIQRQNAIAFFVSPRNIEVLTTLTDCLKHIKNVTRVLARMTNTQASVGDWQALYKTVYHAIYIGDICRAQSMEIDIFKKITTKFTEDLHRIATLVSKIVDFEESSSQARFVVKSGVDSELDERKRTYNGLPDFMTKVAKEELNRLSDEITECNVIYLPQLGYLLAIPKMDRMQTEADYVIPGLEFMFLSNSMLHYKSASTRELDRLLGDTQCEITDQENSIMHKLQNTILEHSRVLVDVMDLCAELDCLTTLAQCAREYNYVRPNLVSEAVIIVKGGRHPLQELCCSPFVPNDILSDEENGKIKILTGPNASGKSVYLRQVGMIVYLAHIGSFVPAEQATIGMFDRIFTRIHSLESVSVGLSTFMIDINQMTESLRNATDKSLVLVDEFGKGTAMTDGLSLLCSSIIHWDDMKGACPHVVVSTHFHSMVHQHLLPLSPNIKYLTMDTIHDDEELLFLYQLKEGHTSSSYASYIATKSGLPEEIVKRGVEVCELIKDNKPVHRVDSPGVDVQYKRCEDIVNRFLELDLDKDDLQAFLRDFVLPASQGLL</sequence>
<keyword evidence="4" id="KW-0067">ATP-binding</keyword>
<accession>A0A210PVY1</accession>
<dbReference type="GO" id="GO:0140664">
    <property type="term" value="F:ATP-dependent DNA damage sensor activity"/>
    <property type="evidence" value="ECO:0007669"/>
    <property type="project" value="InterPro"/>
</dbReference>
<evidence type="ECO:0000256" key="2">
    <source>
        <dbReference type="ARBA" id="ARBA00022741"/>
    </source>
</evidence>
<proteinExistence type="inferred from homology"/>
<dbReference type="InterPro" id="IPR011184">
    <property type="entry name" value="DNA_mismatch_repair_Msh2"/>
</dbReference>
<evidence type="ECO:0000256" key="1">
    <source>
        <dbReference type="ARBA" id="ARBA00006271"/>
    </source>
</evidence>
<reference evidence="12 13" key="1">
    <citation type="journal article" date="2017" name="Nat. Ecol. Evol.">
        <title>Scallop genome provides insights into evolution of bilaterian karyotype and development.</title>
        <authorList>
            <person name="Wang S."/>
            <person name="Zhang J."/>
            <person name="Jiao W."/>
            <person name="Li J."/>
            <person name="Xun X."/>
            <person name="Sun Y."/>
            <person name="Guo X."/>
            <person name="Huan P."/>
            <person name="Dong B."/>
            <person name="Zhang L."/>
            <person name="Hu X."/>
            <person name="Sun X."/>
            <person name="Wang J."/>
            <person name="Zhao C."/>
            <person name="Wang Y."/>
            <person name="Wang D."/>
            <person name="Huang X."/>
            <person name="Wang R."/>
            <person name="Lv J."/>
            <person name="Li Y."/>
            <person name="Zhang Z."/>
            <person name="Liu B."/>
            <person name="Lu W."/>
            <person name="Hui Y."/>
            <person name="Liang J."/>
            <person name="Zhou Z."/>
            <person name="Hou R."/>
            <person name="Li X."/>
            <person name="Liu Y."/>
            <person name="Li H."/>
            <person name="Ning X."/>
            <person name="Lin Y."/>
            <person name="Zhao L."/>
            <person name="Xing Q."/>
            <person name="Dou J."/>
            <person name="Li Y."/>
            <person name="Mao J."/>
            <person name="Guo H."/>
            <person name="Dou H."/>
            <person name="Li T."/>
            <person name="Mu C."/>
            <person name="Jiang W."/>
            <person name="Fu Q."/>
            <person name="Fu X."/>
            <person name="Miao Y."/>
            <person name="Liu J."/>
            <person name="Yu Q."/>
            <person name="Li R."/>
            <person name="Liao H."/>
            <person name="Li X."/>
            <person name="Kong Y."/>
            <person name="Jiang Z."/>
            <person name="Chourrout D."/>
            <person name="Li R."/>
            <person name="Bao Z."/>
        </authorList>
    </citation>
    <scope>NUCLEOTIDE SEQUENCE [LARGE SCALE GENOMIC DNA]</scope>
    <source>
        <strain evidence="12 13">PY_sf001</strain>
    </source>
</reference>
<evidence type="ECO:0000256" key="5">
    <source>
        <dbReference type="ARBA" id="ARBA00023125"/>
    </source>
</evidence>
<gene>
    <name evidence="12" type="ORF">KP79_PYT02253</name>
</gene>
<dbReference type="PANTHER" id="PTHR11361:SF20">
    <property type="entry name" value="MUTS PROTEIN HOMOLOG 5"/>
    <property type="match status" value="1"/>
</dbReference>
<evidence type="ECO:0000256" key="3">
    <source>
        <dbReference type="ARBA" id="ARBA00022763"/>
    </source>
</evidence>
<dbReference type="Gene3D" id="3.40.50.300">
    <property type="entry name" value="P-loop containing nucleotide triphosphate hydrolases"/>
    <property type="match status" value="1"/>
</dbReference>
<evidence type="ECO:0000256" key="9">
    <source>
        <dbReference type="ARBA" id="ARBA00071136"/>
    </source>
</evidence>
<dbReference type="Pfam" id="PF05190">
    <property type="entry name" value="MutS_IV"/>
    <property type="match status" value="1"/>
</dbReference>
<dbReference type="FunFam" id="3.40.50.300:FF:000820">
    <property type="entry name" value="MutS homolog 5 (E. coli)"/>
    <property type="match status" value="1"/>
</dbReference>
<dbReference type="SMART" id="SM00533">
    <property type="entry name" value="MUTSd"/>
    <property type="match status" value="1"/>
</dbReference>
<evidence type="ECO:0000256" key="8">
    <source>
        <dbReference type="ARBA" id="ARBA00057350"/>
    </source>
</evidence>
<keyword evidence="6" id="KW-0234">DNA repair</keyword>
<dbReference type="InterPro" id="IPR036187">
    <property type="entry name" value="DNA_mismatch_repair_MutS_sf"/>
</dbReference>
<comment type="function">
    <text evidence="8">Involved in DNA mismatch repair and meiotic recombination processes. Facilitates crossovers between homologs during meiosis.</text>
</comment>
<dbReference type="InterPro" id="IPR007861">
    <property type="entry name" value="DNA_mismatch_repair_MutS_clamp"/>
</dbReference>